<gene>
    <name evidence="1" type="ORF">BDV96DRAFT_601693</name>
</gene>
<evidence type="ECO:0008006" key="3">
    <source>
        <dbReference type="Google" id="ProtNLM"/>
    </source>
</evidence>
<keyword evidence="2" id="KW-1185">Reference proteome</keyword>
<accession>A0A6A5Z3I6</accession>
<dbReference type="SUPFAM" id="SSF82199">
    <property type="entry name" value="SET domain"/>
    <property type="match status" value="1"/>
</dbReference>
<proteinExistence type="predicted"/>
<dbReference type="Proteomes" id="UP000799770">
    <property type="component" value="Unassembled WGS sequence"/>
</dbReference>
<dbReference type="AlphaFoldDB" id="A0A6A5Z3I6"/>
<organism evidence="1 2">
    <name type="scientific">Lophiotrema nucula</name>
    <dbReference type="NCBI Taxonomy" id="690887"/>
    <lineage>
        <taxon>Eukaryota</taxon>
        <taxon>Fungi</taxon>
        <taxon>Dikarya</taxon>
        <taxon>Ascomycota</taxon>
        <taxon>Pezizomycotina</taxon>
        <taxon>Dothideomycetes</taxon>
        <taxon>Pleosporomycetidae</taxon>
        <taxon>Pleosporales</taxon>
        <taxon>Lophiotremataceae</taxon>
        <taxon>Lophiotrema</taxon>
    </lineage>
</organism>
<dbReference type="OrthoDB" id="3798067at2759"/>
<dbReference type="EMBL" id="ML977329">
    <property type="protein sequence ID" value="KAF2112871.1"/>
    <property type="molecule type" value="Genomic_DNA"/>
</dbReference>
<name>A0A6A5Z3I6_9PLEO</name>
<dbReference type="Gene3D" id="2.170.270.10">
    <property type="entry name" value="SET domain"/>
    <property type="match status" value="1"/>
</dbReference>
<dbReference type="InterPro" id="IPR046341">
    <property type="entry name" value="SET_dom_sf"/>
</dbReference>
<reference evidence="1" key="1">
    <citation type="journal article" date="2020" name="Stud. Mycol.">
        <title>101 Dothideomycetes genomes: a test case for predicting lifestyles and emergence of pathogens.</title>
        <authorList>
            <person name="Haridas S."/>
            <person name="Albert R."/>
            <person name="Binder M."/>
            <person name="Bloem J."/>
            <person name="Labutti K."/>
            <person name="Salamov A."/>
            <person name="Andreopoulos B."/>
            <person name="Baker S."/>
            <person name="Barry K."/>
            <person name="Bills G."/>
            <person name="Bluhm B."/>
            <person name="Cannon C."/>
            <person name="Castanera R."/>
            <person name="Culley D."/>
            <person name="Daum C."/>
            <person name="Ezra D."/>
            <person name="Gonzalez J."/>
            <person name="Henrissat B."/>
            <person name="Kuo A."/>
            <person name="Liang C."/>
            <person name="Lipzen A."/>
            <person name="Lutzoni F."/>
            <person name="Magnuson J."/>
            <person name="Mondo S."/>
            <person name="Nolan M."/>
            <person name="Ohm R."/>
            <person name="Pangilinan J."/>
            <person name="Park H.-J."/>
            <person name="Ramirez L."/>
            <person name="Alfaro M."/>
            <person name="Sun H."/>
            <person name="Tritt A."/>
            <person name="Yoshinaga Y."/>
            <person name="Zwiers L.-H."/>
            <person name="Turgeon B."/>
            <person name="Goodwin S."/>
            <person name="Spatafora J."/>
            <person name="Crous P."/>
            <person name="Grigoriev I."/>
        </authorList>
    </citation>
    <scope>NUCLEOTIDE SEQUENCE</scope>
    <source>
        <strain evidence="1">CBS 627.86</strain>
    </source>
</reference>
<evidence type="ECO:0000313" key="2">
    <source>
        <dbReference type="Proteomes" id="UP000799770"/>
    </source>
</evidence>
<sequence>MLVPPSSDKASLGRTNLVATKDIPAGEEIFIQYPVSGEDIWLFPAARRQEALLLAKHFRCKCEACTNPVNYDALFAQLAEHAQVLQVQGQKMPRDSLAYQSTKAYGGTARIHMAQEYIAILRRAGFCDEQLSEAYLMLALLHEEQKEWAQAVDATTGGLKVEEHFFDKGVEWEKLGFVREKCLKKLMGGYS</sequence>
<protein>
    <recommendedName>
        <fullName evidence="3">SET domain-containing protein</fullName>
    </recommendedName>
</protein>
<evidence type="ECO:0000313" key="1">
    <source>
        <dbReference type="EMBL" id="KAF2112871.1"/>
    </source>
</evidence>